<dbReference type="AlphaFoldDB" id="A0AAQ1UHP7"/>
<proteinExistence type="predicted"/>
<reference evidence="2 3" key="1">
    <citation type="submission" date="2018-06" db="EMBL/GenBank/DDBJ databases">
        <authorList>
            <consortium name="Pathogen Informatics"/>
            <person name="Doyle S."/>
        </authorList>
    </citation>
    <scope>NUCLEOTIDE SEQUENCE [LARGE SCALE GENOMIC DNA]</scope>
    <source>
        <strain evidence="2 3">NCTC13063</strain>
    </source>
</reference>
<keyword evidence="1" id="KW-1133">Transmembrane helix</keyword>
<accession>A0AAQ1UHP7</accession>
<dbReference type="EMBL" id="UGTJ01000001">
    <property type="protein sequence ID" value="SUB79522.1"/>
    <property type="molecule type" value="Genomic_DNA"/>
</dbReference>
<name>A0AAQ1UHP7_9BACT</name>
<keyword evidence="1" id="KW-0812">Transmembrane</keyword>
<comment type="caution">
    <text evidence="2">The sequence shown here is derived from an EMBL/GenBank/DDBJ whole genome shotgun (WGS) entry which is preliminary data.</text>
</comment>
<evidence type="ECO:0008006" key="4">
    <source>
        <dbReference type="Google" id="ProtNLM"/>
    </source>
</evidence>
<protein>
    <recommendedName>
        <fullName evidence="4">DUF4230 domain-containing protein</fullName>
    </recommendedName>
</protein>
<evidence type="ECO:0000313" key="2">
    <source>
        <dbReference type="EMBL" id="SUB79522.1"/>
    </source>
</evidence>
<dbReference type="Pfam" id="PF14014">
    <property type="entry name" value="DUF4230"/>
    <property type="match status" value="1"/>
</dbReference>
<evidence type="ECO:0000313" key="3">
    <source>
        <dbReference type="Proteomes" id="UP000255283"/>
    </source>
</evidence>
<dbReference type="Proteomes" id="UP000255283">
    <property type="component" value="Unassembled WGS sequence"/>
</dbReference>
<keyword evidence="1" id="KW-0472">Membrane</keyword>
<feature type="transmembrane region" description="Helical" evidence="1">
    <location>
        <begin position="20"/>
        <end position="40"/>
    </location>
</feature>
<dbReference type="InterPro" id="IPR025324">
    <property type="entry name" value="DUF4230"/>
</dbReference>
<dbReference type="RefSeq" id="WP_048797767.1">
    <property type="nucleotide sequence ID" value="NZ_DBFWLE010000018.1"/>
</dbReference>
<sequence>MEKHNNNLQRFVKNVTGAVGIALVAIILVVIAGMTALYYFNKDNRLTISKDDKISLSPTQITAIEQIGEWEFLSVNTEELIDTVKHGFFGDSELVRIYYGTLRLGLNLHELGPHWLSEDGDTLRCTLPQVKLLDQDFIDEARTQSFYESGSWSDADRETLYNRAYERMKARCLTAANIATAQVNAQEQFTRLLNSMGHEKVKIDFSGETVKARPH</sequence>
<evidence type="ECO:0000256" key="1">
    <source>
        <dbReference type="SAM" id="Phobius"/>
    </source>
</evidence>
<gene>
    <name evidence="2" type="ORF">NCTC13063_00789</name>
</gene>
<organism evidence="2 3">
    <name type="scientific">Segatella buccae</name>
    <dbReference type="NCBI Taxonomy" id="28126"/>
    <lineage>
        <taxon>Bacteria</taxon>
        <taxon>Pseudomonadati</taxon>
        <taxon>Bacteroidota</taxon>
        <taxon>Bacteroidia</taxon>
        <taxon>Bacteroidales</taxon>
        <taxon>Prevotellaceae</taxon>
        <taxon>Segatella</taxon>
    </lineage>
</organism>